<dbReference type="GO" id="GO:0061542">
    <property type="term" value="F:3-demethylubiquinol 3-O-methyltransferase activity"/>
    <property type="evidence" value="ECO:0007669"/>
    <property type="project" value="InterPro"/>
</dbReference>
<dbReference type="InterPro" id="IPR029063">
    <property type="entry name" value="SAM-dependent_MTases_sf"/>
</dbReference>
<keyword evidence="1" id="KW-0489">Methyltransferase</keyword>
<dbReference type="PANTHER" id="PTHR43464">
    <property type="entry name" value="METHYLTRANSFERASE"/>
    <property type="match status" value="1"/>
</dbReference>
<dbReference type="InterPro" id="IPR010233">
    <property type="entry name" value="UbiG_MeTrfase"/>
</dbReference>
<proteinExistence type="predicted"/>
<dbReference type="SUPFAM" id="SSF53335">
    <property type="entry name" value="S-adenosyl-L-methionine-dependent methyltransferases"/>
    <property type="match status" value="1"/>
</dbReference>
<evidence type="ECO:0000313" key="7">
    <source>
        <dbReference type="Proteomes" id="UP001152562"/>
    </source>
</evidence>
<reference evidence="6" key="1">
    <citation type="submission" date="2022-05" db="EMBL/GenBank/DDBJ databases">
        <authorList>
            <person name="Okamura Y."/>
        </authorList>
    </citation>
    <scope>NUCLEOTIDE SEQUENCE</scope>
</reference>
<dbReference type="Gene3D" id="3.40.50.150">
    <property type="entry name" value="Vaccinia Virus protein VP39"/>
    <property type="match status" value="1"/>
</dbReference>
<gene>
    <name evidence="6" type="ORF">PIBRA_LOCUS332</name>
</gene>
<comment type="caution">
    <text evidence="6">The sequence shown here is derived from an EMBL/GenBank/DDBJ whole genome shotgun (WGS) entry which is preliminary data.</text>
</comment>
<evidence type="ECO:0000256" key="1">
    <source>
        <dbReference type="ARBA" id="ARBA00022603"/>
    </source>
</evidence>
<keyword evidence="3" id="KW-0831">Ubiquinone biosynthesis</keyword>
<dbReference type="GO" id="GO:0005739">
    <property type="term" value="C:mitochondrion"/>
    <property type="evidence" value="ECO:0007669"/>
    <property type="project" value="TreeGrafter"/>
</dbReference>
<evidence type="ECO:0008006" key="8">
    <source>
        <dbReference type="Google" id="ProtNLM"/>
    </source>
</evidence>
<dbReference type="AlphaFoldDB" id="A0A9P0SK94"/>
<dbReference type="NCBIfam" id="TIGR01983">
    <property type="entry name" value="UbiG"/>
    <property type="match status" value="1"/>
</dbReference>
<organism evidence="6 7">
    <name type="scientific">Pieris brassicae</name>
    <name type="common">White butterfly</name>
    <name type="synonym">Large white butterfly</name>
    <dbReference type="NCBI Taxonomy" id="7116"/>
    <lineage>
        <taxon>Eukaryota</taxon>
        <taxon>Metazoa</taxon>
        <taxon>Ecdysozoa</taxon>
        <taxon>Arthropoda</taxon>
        <taxon>Hexapoda</taxon>
        <taxon>Insecta</taxon>
        <taxon>Pterygota</taxon>
        <taxon>Neoptera</taxon>
        <taxon>Endopterygota</taxon>
        <taxon>Lepidoptera</taxon>
        <taxon>Glossata</taxon>
        <taxon>Ditrysia</taxon>
        <taxon>Papilionoidea</taxon>
        <taxon>Pieridae</taxon>
        <taxon>Pierinae</taxon>
        <taxon>Pieris</taxon>
    </lineage>
</organism>
<sequence length="294" mass="32888">MVMQPGMLASRKPILYISNSFNFKFLRFIHNSVICSNFSDMREQIVMASSVDIDEVQRHSDLMDSWWSPDGPLWGLQLFNQVRIPFMAEELASSGKNLSSKPLMGKKVLEVGCGGGLVTEEFAKLGAEVTGVDPSPVLINLAKEHSKVDERVAANKPTYLNTTIEEHSKLFPNHYDAVIASEVVEHVANVNVFLESCVAALKPGGKMFITSPTRTRLGQFLVMVLGALMIIPRHLMTYSKFTKPDEISAILEKNKCRVDKVKGLFYLPLINKVFWVFFNTVWYAMAATKQGHAT</sequence>
<dbReference type="GO" id="GO:0010420">
    <property type="term" value="F:polyprenyldihydroxybenzoate methyltransferase activity"/>
    <property type="evidence" value="ECO:0007669"/>
    <property type="project" value="InterPro"/>
</dbReference>
<dbReference type="PANTHER" id="PTHR43464:SF19">
    <property type="entry name" value="UBIQUINONE BIOSYNTHESIS O-METHYLTRANSFERASE, MITOCHONDRIAL"/>
    <property type="match status" value="1"/>
</dbReference>
<evidence type="ECO:0000313" key="6">
    <source>
        <dbReference type="EMBL" id="CAH3848954.1"/>
    </source>
</evidence>
<evidence type="ECO:0000256" key="4">
    <source>
        <dbReference type="ARBA" id="ARBA00022691"/>
    </source>
</evidence>
<evidence type="ECO:0000256" key="3">
    <source>
        <dbReference type="ARBA" id="ARBA00022688"/>
    </source>
</evidence>
<accession>A0A9P0SK94</accession>
<protein>
    <recommendedName>
        <fullName evidence="8">3-demethylubiquinol 3-O-methyltransferase</fullName>
    </recommendedName>
</protein>
<keyword evidence="5" id="KW-0812">Transmembrane</keyword>
<dbReference type="Pfam" id="PF13489">
    <property type="entry name" value="Methyltransf_23"/>
    <property type="match status" value="1"/>
</dbReference>
<dbReference type="EMBL" id="CALOZG010000001">
    <property type="protein sequence ID" value="CAH3848954.1"/>
    <property type="molecule type" value="Genomic_DNA"/>
</dbReference>
<feature type="transmembrane region" description="Helical" evidence="5">
    <location>
        <begin position="263"/>
        <end position="285"/>
    </location>
</feature>
<name>A0A9P0SK94_PIEBR</name>
<dbReference type="CDD" id="cd02440">
    <property type="entry name" value="AdoMet_MTases"/>
    <property type="match status" value="1"/>
</dbReference>
<keyword evidence="2" id="KW-0808">Transferase</keyword>
<keyword evidence="5" id="KW-0472">Membrane</keyword>
<keyword evidence="5" id="KW-1133">Transmembrane helix</keyword>
<evidence type="ECO:0000256" key="5">
    <source>
        <dbReference type="SAM" id="Phobius"/>
    </source>
</evidence>
<keyword evidence="4" id="KW-0949">S-adenosyl-L-methionine</keyword>
<dbReference type="GO" id="GO:0032259">
    <property type="term" value="P:methylation"/>
    <property type="evidence" value="ECO:0007669"/>
    <property type="project" value="UniProtKB-KW"/>
</dbReference>
<dbReference type="Proteomes" id="UP001152562">
    <property type="component" value="Unassembled WGS sequence"/>
</dbReference>
<keyword evidence="7" id="KW-1185">Reference proteome</keyword>
<feature type="transmembrane region" description="Helical" evidence="5">
    <location>
        <begin position="217"/>
        <end position="235"/>
    </location>
</feature>
<evidence type="ECO:0000256" key="2">
    <source>
        <dbReference type="ARBA" id="ARBA00022679"/>
    </source>
</evidence>